<dbReference type="GO" id="GO:0016787">
    <property type="term" value="F:hydrolase activity"/>
    <property type="evidence" value="ECO:0007669"/>
    <property type="project" value="UniProtKB-KW"/>
</dbReference>
<keyword evidence="3" id="KW-0732">Signal</keyword>
<dbReference type="InterPro" id="IPR002860">
    <property type="entry name" value="BNR_rpt"/>
</dbReference>
<accession>A0ABV8AF99</accession>
<dbReference type="Pfam" id="PF15902">
    <property type="entry name" value="Sortilin-Vps10"/>
    <property type="match status" value="1"/>
</dbReference>
<reference evidence="6" key="1">
    <citation type="journal article" date="2019" name="Int. J. Syst. Evol. Microbiol.">
        <title>The Global Catalogue of Microorganisms (GCM) 10K type strain sequencing project: providing services to taxonomists for standard genome sequencing and annotation.</title>
        <authorList>
            <consortium name="The Broad Institute Genomics Platform"/>
            <consortium name="The Broad Institute Genome Sequencing Center for Infectious Disease"/>
            <person name="Wu L."/>
            <person name="Ma J."/>
        </authorList>
    </citation>
    <scope>NUCLEOTIDE SEQUENCE [LARGE SCALE GENOMIC DNA]</scope>
    <source>
        <strain evidence="6">CECT 8979</strain>
    </source>
</reference>
<sequence>MRIFKTLAVSVLCIISTQLSAQDFDESHYEALEYRLVGPFRGGRSAAVTGVPNQPNLYYFGSTGGGIWKTTDGGRAWENISDGYFGGSIGAISVAKSDPNVMYVGGGEKTVRGNVSSGYGIWKTVDAGKTWQSMGLNNSRHVPRITIDPNNHNIVYAGVLGNIYKPTEERGVYKSTDGGKTWKKTLFANEHAGVVDLIMDPTNSRILYASTWRVQRTPYSLSSGGDGSALWKSTDSGETWTEISNKKGFPEGTLGIIGVTVSPLNNQRVWAIVENKDDGGLYRSDDGGETWNQVNSERKLRQRAWYYTRVYADTKDVNTVYVLNVRYHKSTDGGKTFNTYNAPHGDHHDLWIAPEDPNRMIIGDDGGAQVTYDGGETWSTYHNQPTSQFYRVTTDNAFPYRIYVAQQDNSTIRIPHRTDGFSISEDDWESTAGGESAHIAVDPENNDIVYGGSYDGFLTRVNHETGTVRAINVWPDNPMGHGAEGMKYRFQWNFPIIFSKHNPDRLYTFSQHVHVTENEGQSWDIISSDLTRNDPEKLKSSGGPITQDNTSVEYYCTIFAAQESPLKEGLLWVGSDDGLVHVTQDGGKTWDNVTPKGMPEWMMINSIEPSAFDAGTCYIAGTKYKTGDFAPYLYKTTDYGKSWTKITNGINNEHFTRVLREDPKRKGLLYAGTETGMYISFNEGKSWKPFQLNLPIVPITDLTIKNDNLIVATQGRSLWMIDDLSLIHQLYDTDLKGTVLFKPKDTYRMRGGSRTGSKTSGTNHPNGVVTYFNLKDLKDDDKVSLTYFDKAGDTIRTFSNTDKKNMLKVEKGANQFVWNTVYDGAERLPGMILWWASLQGPRAVPGNYKVALNVNGDVKTQNFKIVADPRAESTEADMQKQFDFVKDVNATMDKAHKSIKKIRAINKQFDAFQKQYKDDDNVKDLLEKAKALQEQLSDIEKELYQTKNRSGQDPLNFPIRLTNKLGHLNSLVSMGDFPPTAQDIAVKNELTGKINTQLNTFDKILNDEIKAFNKAFNEKQLNYLFVED</sequence>
<evidence type="ECO:0000256" key="1">
    <source>
        <dbReference type="ARBA" id="ARBA00022737"/>
    </source>
</evidence>
<comment type="caution">
    <text evidence="5">The sequence shown here is derived from an EMBL/GenBank/DDBJ whole genome shotgun (WGS) entry which is preliminary data.</text>
</comment>
<keyword evidence="5" id="KW-0378">Hydrolase</keyword>
<proteinExistence type="predicted"/>
<feature type="coiled-coil region" evidence="2">
    <location>
        <begin position="922"/>
        <end position="949"/>
    </location>
</feature>
<keyword evidence="2" id="KW-0175">Coiled coil</keyword>
<evidence type="ECO:0000259" key="4">
    <source>
        <dbReference type="Pfam" id="PF15902"/>
    </source>
</evidence>
<evidence type="ECO:0000256" key="3">
    <source>
        <dbReference type="SAM" id="SignalP"/>
    </source>
</evidence>
<dbReference type="SUPFAM" id="SSF50939">
    <property type="entry name" value="Sialidases"/>
    <property type="match status" value="2"/>
</dbReference>
<keyword evidence="6" id="KW-1185">Reference proteome</keyword>
<dbReference type="CDD" id="cd15482">
    <property type="entry name" value="Sialidase_non-viral"/>
    <property type="match status" value="1"/>
</dbReference>
<dbReference type="Proteomes" id="UP001595812">
    <property type="component" value="Unassembled WGS sequence"/>
</dbReference>
<feature type="signal peptide" evidence="3">
    <location>
        <begin position="1"/>
        <end position="21"/>
    </location>
</feature>
<dbReference type="InterPro" id="IPR052025">
    <property type="entry name" value="Xyloglucanase_GH74"/>
</dbReference>
<feature type="chain" id="PRO_5047028019" evidence="3">
    <location>
        <begin position="22"/>
        <end position="1028"/>
    </location>
</feature>
<dbReference type="Gene3D" id="2.130.10.10">
    <property type="entry name" value="YVTN repeat-like/Quinoprotein amine dehydrogenase"/>
    <property type="match status" value="4"/>
</dbReference>
<dbReference type="RefSeq" id="WP_386096701.1">
    <property type="nucleotide sequence ID" value="NZ_JBHSAT010000004.1"/>
</dbReference>
<gene>
    <name evidence="5" type="ORF">ACFOSX_02550</name>
</gene>
<dbReference type="InterPro" id="IPR031778">
    <property type="entry name" value="Sortilin_N"/>
</dbReference>
<protein>
    <submittedName>
        <fullName evidence="5">Glycosyl hydrolase</fullName>
    </submittedName>
</protein>
<evidence type="ECO:0000256" key="2">
    <source>
        <dbReference type="SAM" id="Coils"/>
    </source>
</evidence>
<organism evidence="5 6">
    <name type="scientific">Winogradskyella maritima</name>
    <dbReference type="NCBI Taxonomy" id="1517766"/>
    <lineage>
        <taxon>Bacteria</taxon>
        <taxon>Pseudomonadati</taxon>
        <taxon>Bacteroidota</taxon>
        <taxon>Flavobacteriia</taxon>
        <taxon>Flavobacteriales</taxon>
        <taxon>Flavobacteriaceae</taxon>
        <taxon>Winogradskyella</taxon>
    </lineage>
</organism>
<feature type="domain" description="Sortilin N-terminal" evidence="4">
    <location>
        <begin position="281"/>
        <end position="411"/>
    </location>
</feature>
<dbReference type="InterPro" id="IPR036278">
    <property type="entry name" value="Sialidase_sf"/>
</dbReference>
<evidence type="ECO:0000313" key="6">
    <source>
        <dbReference type="Proteomes" id="UP001595812"/>
    </source>
</evidence>
<keyword evidence="1" id="KW-0677">Repeat</keyword>
<dbReference type="PANTHER" id="PTHR43739:SF5">
    <property type="entry name" value="EXO-ALPHA-SIALIDASE"/>
    <property type="match status" value="1"/>
</dbReference>
<dbReference type="PANTHER" id="PTHR43739">
    <property type="entry name" value="XYLOGLUCANASE (EUROFUNG)"/>
    <property type="match status" value="1"/>
</dbReference>
<evidence type="ECO:0000313" key="5">
    <source>
        <dbReference type="EMBL" id="MFC3876099.1"/>
    </source>
</evidence>
<dbReference type="Pfam" id="PF02012">
    <property type="entry name" value="BNR"/>
    <property type="match status" value="1"/>
</dbReference>
<dbReference type="InterPro" id="IPR015943">
    <property type="entry name" value="WD40/YVTN_repeat-like_dom_sf"/>
</dbReference>
<name>A0ABV8AF99_9FLAO</name>
<dbReference type="EMBL" id="JBHSAT010000004">
    <property type="protein sequence ID" value="MFC3876099.1"/>
    <property type="molecule type" value="Genomic_DNA"/>
</dbReference>